<dbReference type="EMBL" id="PKMF04000498">
    <property type="protein sequence ID" value="KAK7828669.1"/>
    <property type="molecule type" value="Genomic_DNA"/>
</dbReference>
<evidence type="ECO:0000313" key="2">
    <source>
        <dbReference type="Proteomes" id="UP000237347"/>
    </source>
</evidence>
<accession>A0AAW0JPW2</accession>
<evidence type="ECO:0000313" key="1">
    <source>
        <dbReference type="EMBL" id="KAK7828669.1"/>
    </source>
</evidence>
<name>A0AAW0JPW2_QUESU</name>
<sequence length="148" mass="16321">MVHKIEEKEAGYLSPLIGWKLAISSTRDLDWGNVHIAEWQYPQDPFQIQRSECDHLLSKQLWHELPSMSTIRESSKVRTSIDEGIISFLVGSFHGEIAGGEVGGREGVPRRAGVEKGLDDGGVAVLGRVHERSEAFTVEIGHVGTGVY</sequence>
<dbReference type="Proteomes" id="UP000237347">
    <property type="component" value="Unassembled WGS sequence"/>
</dbReference>
<reference evidence="1 2" key="1">
    <citation type="journal article" date="2018" name="Sci. Data">
        <title>The draft genome sequence of cork oak.</title>
        <authorList>
            <person name="Ramos A.M."/>
            <person name="Usie A."/>
            <person name="Barbosa P."/>
            <person name="Barros P.M."/>
            <person name="Capote T."/>
            <person name="Chaves I."/>
            <person name="Simoes F."/>
            <person name="Abreu I."/>
            <person name="Carrasquinho I."/>
            <person name="Faro C."/>
            <person name="Guimaraes J.B."/>
            <person name="Mendonca D."/>
            <person name="Nobrega F."/>
            <person name="Rodrigues L."/>
            <person name="Saibo N.J.M."/>
            <person name="Varela M.C."/>
            <person name="Egas C."/>
            <person name="Matos J."/>
            <person name="Miguel C.M."/>
            <person name="Oliveira M.M."/>
            <person name="Ricardo C.P."/>
            <person name="Goncalves S."/>
        </authorList>
    </citation>
    <scope>NUCLEOTIDE SEQUENCE [LARGE SCALE GENOMIC DNA]</scope>
    <source>
        <strain evidence="2">cv. HL8</strain>
    </source>
</reference>
<proteinExistence type="predicted"/>
<protein>
    <submittedName>
        <fullName evidence="1">Uncharacterized protein</fullName>
    </submittedName>
</protein>
<comment type="caution">
    <text evidence="1">The sequence shown here is derived from an EMBL/GenBank/DDBJ whole genome shotgun (WGS) entry which is preliminary data.</text>
</comment>
<gene>
    <name evidence="1" type="ORF">CFP56_030022</name>
</gene>
<organism evidence="1 2">
    <name type="scientific">Quercus suber</name>
    <name type="common">Cork oak</name>
    <dbReference type="NCBI Taxonomy" id="58331"/>
    <lineage>
        <taxon>Eukaryota</taxon>
        <taxon>Viridiplantae</taxon>
        <taxon>Streptophyta</taxon>
        <taxon>Embryophyta</taxon>
        <taxon>Tracheophyta</taxon>
        <taxon>Spermatophyta</taxon>
        <taxon>Magnoliopsida</taxon>
        <taxon>eudicotyledons</taxon>
        <taxon>Gunneridae</taxon>
        <taxon>Pentapetalae</taxon>
        <taxon>rosids</taxon>
        <taxon>fabids</taxon>
        <taxon>Fagales</taxon>
        <taxon>Fagaceae</taxon>
        <taxon>Quercus</taxon>
    </lineage>
</organism>
<dbReference type="AlphaFoldDB" id="A0AAW0JPW2"/>
<keyword evidence="2" id="KW-1185">Reference proteome</keyword>